<accession>A0A136IUV3</accession>
<keyword evidence="2" id="KW-1185">Reference proteome</keyword>
<sequence>MAAVTAHNRTELLREHQASSQATALRPILTSINGNVAWLVSLPRPSPSPSANAYFHVVVDPWFGDLAVL</sequence>
<feature type="non-terminal residue" evidence="1">
    <location>
        <position position="69"/>
    </location>
</feature>
<protein>
    <submittedName>
        <fullName evidence="1">Uncharacterized protein</fullName>
    </submittedName>
</protein>
<evidence type="ECO:0000313" key="2">
    <source>
        <dbReference type="Proteomes" id="UP000070501"/>
    </source>
</evidence>
<dbReference type="InParanoid" id="A0A136IUV3"/>
<evidence type="ECO:0000313" key="1">
    <source>
        <dbReference type="EMBL" id="KXJ88678.1"/>
    </source>
</evidence>
<organism evidence="1 2">
    <name type="scientific">Microdochium bolleyi</name>
    <dbReference type="NCBI Taxonomy" id="196109"/>
    <lineage>
        <taxon>Eukaryota</taxon>
        <taxon>Fungi</taxon>
        <taxon>Dikarya</taxon>
        <taxon>Ascomycota</taxon>
        <taxon>Pezizomycotina</taxon>
        <taxon>Sordariomycetes</taxon>
        <taxon>Xylariomycetidae</taxon>
        <taxon>Xylariales</taxon>
        <taxon>Microdochiaceae</taxon>
        <taxon>Microdochium</taxon>
    </lineage>
</organism>
<gene>
    <name evidence="1" type="ORF">Micbo1qcDRAFT_166111</name>
</gene>
<dbReference type="EMBL" id="KQ964257">
    <property type="protein sequence ID" value="KXJ88678.1"/>
    <property type="molecule type" value="Genomic_DNA"/>
</dbReference>
<proteinExistence type="predicted"/>
<dbReference type="OrthoDB" id="9971601at2759"/>
<reference evidence="2" key="1">
    <citation type="submission" date="2016-02" db="EMBL/GenBank/DDBJ databases">
        <title>Draft genome sequence of Microdochium bolleyi, a fungal endophyte of beachgrass.</title>
        <authorList>
            <consortium name="DOE Joint Genome Institute"/>
            <person name="David A.S."/>
            <person name="May G."/>
            <person name="Haridas S."/>
            <person name="Lim J."/>
            <person name="Wang M."/>
            <person name="Labutti K."/>
            <person name="Lipzen A."/>
            <person name="Barry K."/>
            <person name="Grigoriev I.V."/>
        </authorList>
    </citation>
    <scope>NUCLEOTIDE SEQUENCE [LARGE SCALE GENOMIC DNA]</scope>
    <source>
        <strain evidence="2">J235TASD1</strain>
    </source>
</reference>
<dbReference type="Proteomes" id="UP000070501">
    <property type="component" value="Unassembled WGS sequence"/>
</dbReference>
<dbReference type="AlphaFoldDB" id="A0A136IUV3"/>
<name>A0A136IUV3_9PEZI</name>